<evidence type="ECO:0000259" key="4">
    <source>
        <dbReference type="PROSITE" id="PS50280"/>
    </source>
</evidence>
<dbReference type="PROSITE" id="PS50878">
    <property type="entry name" value="RT_POL"/>
    <property type="match status" value="1"/>
</dbReference>
<keyword evidence="3" id="KW-0949">S-adenosyl-L-methionine</keyword>
<dbReference type="InterPro" id="IPR001214">
    <property type="entry name" value="SET_dom"/>
</dbReference>
<dbReference type="InterPro" id="IPR036691">
    <property type="entry name" value="Endo/exonu/phosph_ase_sf"/>
</dbReference>
<dbReference type="SUPFAM" id="SSF82199">
    <property type="entry name" value="SET domain"/>
    <property type="match status" value="1"/>
</dbReference>
<dbReference type="Gene3D" id="2.170.270.10">
    <property type="entry name" value="SET domain"/>
    <property type="match status" value="1"/>
</dbReference>
<protein>
    <submittedName>
        <fullName evidence="7">(diamondback moth) hypothetical protein</fullName>
    </submittedName>
</protein>
<dbReference type="Pfam" id="PF00856">
    <property type="entry name" value="SET"/>
    <property type="match status" value="1"/>
</dbReference>
<name>A0A8S4EAD3_PLUXY</name>
<feature type="domain" description="Reverse transcriptase" evidence="6">
    <location>
        <begin position="475"/>
        <end position="741"/>
    </location>
</feature>
<dbReference type="GO" id="GO:0008757">
    <property type="term" value="F:S-adenosylmethionine-dependent methyltransferase activity"/>
    <property type="evidence" value="ECO:0007669"/>
    <property type="project" value="UniProtKB-ARBA"/>
</dbReference>
<dbReference type="Pfam" id="PF03372">
    <property type="entry name" value="Exo_endo_phos"/>
    <property type="match status" value="1"/>
</dbReference>
<keyword evidence="1" id="KW-0489">Methyltransferase</keyword>
<dbReference type="InterPro" id="IPR046341">
    <property type="entry name" value="SET_dom_sf"/>
</dbReference>
<evidence type="ECO:0000313" key="8">
    <source>
        <dbReference type="Proteomes" id="UP000653454"/>
    </source>
</evidence>
<dbReference type="Gene3D" id="3.60.10.10">
    <property type="entry name" value="Endonuclease/exonuclease/phosphatase"/>
    <property type="match status" value="1"/>
</dbReference>
<evidence type="ECO:0000259" key="6">
    <source>
        <dbReference type="PROSITE" id="PS50878"/>
    </source>
</evidence>
<dbReference type="CDD" id="cd01650">
    <property type="entry name" value="RT_nLTR_like"/>
    <property type="match status" value="1"/>
</dbReference>
<dbReference type="GO" id="GO:0071897">
    <property type="term" value="P:DNA biosynthetic process"/>
    <property type="evidence" value="ECO:0007669"/>
    <property type="project" value="UniProtKB-ARBA"/>
</dbReference>
<dbReference type="PROSITE" id="PS50868">
    <property type="entry name" value="POST_SET"/>
    <property type="match status" value="1"/>
</dbReference>
<feature type="domain" description="Post-SET" evidence="5">
    <location>
        <begin position="858"/>
        <end position="874"/>
    </location>
</feature>
<dbReference type="SUPFAM" id="SSF56672">
    <property type="entry name" value="DNA/RNA polymerases"/>
    <property type="match status" value="1"/>
</dbReference>
<keyword evidence="8" id="KW-1185">Reference proteome</keyword>
<evidence type="ECO:0000256" key="3">
    <source>
        <dbReference type="ARBA" id="ARBA00022691"/>
    </source>
</evidence>
<dbReference type="AlphaFoldDB" id="A0A8S4EAD3"/>
<dbReference type="GO" id="GO:0008170">
    <property type="term" value="F:N-methyltransferase activity"/>
    <property type="evidence" value="ECO:0007669"/>
    <property type="project" value="UniProtKB-ARBA"/>
</dbReference>
<dbReference type="EMBL" id="CAJHNJ030000014">
    <property type="protein sequence ID" value="CAG9112692.1"/>
    <property type="molecule type" value="Genomic_DNA"/>
</dbReference>
<accession>A0A8S4EAD3</accession>
<dbReference type="InterPro" id="IPR005135">
    <property type="entry name" value="Endo/exonuclease/phosphatase"/>
</dbReference>
<dbReference type="PANTHER" id="PTHR36688:SF2">
    <property type="entry name" value="ENDONUCLEASE_EXONUCLEASE_PHOSPHATASE DOMAIN-CONTAINING PROTEIN"/>
    <property type="match status" value="1"/>
</dbReference>
<keyword evidence="2" id="KW-0808">Transferase</keyword>
<dbReference type="InterPro" id="IPR052560">
    <property type="entry name" value="RdDP_mobile_element"/>
</dbReference>
<dbReference type="Proteomes" id="UP000653454">
    <property type="component" value="Unassembled WGS sequence"/>
</dbReference>
<dbReference type="SMART" id="SM00508">
    <property type="entry name" value="PostSET"/>
    <property type="match status" value="1"/>
</dbReference>
<reference evidence="7" key="1">
    <citation type="submission" date="2020-11" db="EMBL/GenBank/DDBJ databases">
        <authorList>
            <person name="Whiteford S."/>
        </authorList>
    </citation>
    <scope>NUCLEOTIDE SEQUENCE</scope>
</reference>
<dbReference type="PROSITE" id="PS50280">
    <property type="entry name" value="SET"/>
    <property type="match status" value="1"/>
</dbReference>
<dbReference type="SMART" id="SM00317">
    <property type="entry name" value="SET"/>
    <property type="match status" value="1"/>
</dbReference>
<sequence>MHWNADGVGGKQLELSKLVCDLLVDVIAISETRLTHNIKLRIPGFSCYRCDKHLNGKGQGVAILVKDDIEHTLVHTPGTNYLESIGVKIKVNNCHYSIYSVYQSPNLPFVTGDIDLLLKTDKSVILMGDFNAKHDHWYPGLRNTNGNLLFNHLLCHDYSIHAPDSPTLVHYRDDLIPSIPDLILANNIHTINDVRVVTALSSNHLPVLFQITGKVDRLSLKRLNYARADWNGYRKLLNESINLSSSILKSPHEIDMAIANLSTSIISARDHSVPLISIKPTTCTIPRKIKRLINVKNKLRRTLTNEVKPDCRKNIRSKINFLGKLINLGLKQHQDSIWNEKLSKVDNPSSDLWRIAKSVRSDTPTSIPPLSRPDGTFTQSRQDQCEELATAFHNNMCLTTAWDSGETDIEVNMSIECLRNMEEGSQFSLVHTGEIRRLIKRLKIRKAPGHDQITNLLIRNLPQKALVLMTKIFNACLALAYFPSIWKLAKVIAIKKPGKNSSIPTSYRPISLLPSLAKLFEKVVCRRLQRVTNDILINQQFGFRHGHSTIQQLARVAENIAQNLNLGISTGMFLLDIEKAFDTVWHNGLIHKLMKYNVPISLVKIIQSYLLNRSFTVHIDKASSEARHIPAGIPQGSILGPYLFLIYLNDIPTQTRTDLACFADDTACFTSSADLDLIIDRLQLAIEKLFEYFNKWKLKLNSSKTEAILFTRKRTQPLRTLKINGHSIAWSKSVKYLGLIMDHKLNWNEHVSYLRLKGDMVIEYAGEVIRAVLADQREARYEARRGAGCYMFRIDDQLVVDATLKGNAARFINHSCDPNCYSRVVDIHGHKHILIFALRRITIGEELTYDYKFPFEEVKIPCTCGAKKCRKYLN</sequence>
<feature type="domain" description="SET" evidence="4">
    <location>
        <begin position="696"/>
        <end position="852"/>
    </location>
</feature>
<dbReference type="GO" id="GO:0008276">
    <property type="term" value="F:protein methyltransferase activity"/>
    <property type="evidence" value="ECO:0007669"/>
    <property type="project" value="UniProtKB-ARBA"/>
</dbReference>
<evidence type="ECO:0000259" key="5">
    <source>
        <dbReference type="PROSITE" id="PS50868"/>
    </source>
</evidence>
<dbReference type="Pfam" id="PF00078">
    <property type="entry name" value="RVT_1"/>
    <property type="match status" value="1"/>
</dbReference>
<evidence type="ECO:0000256" key="1">
    <source>
        <dbReference type="ARBA" id="ARBA00022603"/>
    </source>
</evidence>
<gene>
    <name evidence="7" type="ORF">PLXY2_LOCUS4990</name>
</gene>
<dbReference type="SUPFAM" id="SSF56219">
    <property type="entry name" value="DNase I-like"/>
    <property type="match status" value="1"/>
</dbReference>
<dbReference type="GO" id="GO:0032259">
    <property type="term" value="P:methylation"/>
    <property type="evidence" value="ECO:0007669"/>
    <property type="project" value="UniProtKB-KW"/>
</dbReference>
<evidence type="ECO:0000256" key="2">
    <source>
        <dbReference type="ARBA" id="ARBA00022679"/>
    </source>
</evidence>
<organism evidence="7 8">
    <name type="scientific">Plutella xylostella</name>
    <name type="common">Diamondback moth</name>
    <name type="synonym">Plutella maculipennis</name>
    <dbReference type="NCBI Taxonomy" id="51655"/>
    <lineage>
        <taxon>Eukaryota</taxon>
        <taxon>Metazoa</taxon>
        <taxon>Ecdysozoa</taxon>
        <taxon>Arthropoda</taxon>
        <taxon>Hexapoda</taxon>
        <taxon>Insecta</taxon>
        <taxon>Pterygota</taxon>
        <taxon>Neoptera</taxon>
        <taxon>Endopterygota</taxon>
        <taxon>Lepidoptera</taxon>
        <taxon>Glossata</taxon>
        <taxon>Ditrysia</taxon>
        <taxon>Yponomeutoidea</taxon>
        <taxon>Plutellidae</taxon>
        <taxon>Plutella</taxon>
    </lineage>
</organism>
<dbReference type="PANTHER" id="PTHR36688">
    <property type="entry name" value="ENDO/EXONUCLEASE/PHOSPHATASE DOMAIN-CONTAINING PROTEIN"/>
    <property type="match status" value="1"/>
</dbReference>
<proteinExistence type="predicted"/>
<dbReference type="InterPro" id="IPR043502">
    <property type="entry name" value="DNA/RNA_pol_sf"/>
</dbReference>
<comment type="caution">
    <text evidence="7">The sequence shown here is derived from an EMBL/GenBank/DDBJ whole genome shotgun (WGS) entry which is preliminary data.</text>
</comment>
<dbReference type="InterPro" id="IPR000477">
    <property type="entry name" value="RT_dom"/>
</dbReference>
<dbReference type="InterPro" id="IPR003616">
    <property type="entry name" value="Post-SET_dom"/>
</dbReference>
<evidence type="ECO:0000313" key="7">
    <source>
        <dbReference type="EMBL" id="CAG9112692.1"/>
    </source>
</evidence>